<dbReference type="GO" id="GO:0005829">
    <property type="term" value="C:cytosol"/>
    <property type="evidence" value="ECO:0007669"/>
    <property type="project" value="TreeGrafter"/>
</dbReference>
<dbReference type="OrthoDB" id="428540at2"/>
<dbReference type="AlphaFoldDB" id="A0A5S5AXJ2"/>
<sequence>MDYKKMLGNPYDLIDEVANEEEKKYFELDDILVDIAVTLINYRTKNNLTQKDLAKKLGCTQAMVSKLESGEYNPSIEQLWKISSALGLEFKVIFREKEQNVTVWDTPEDNIFTFNFVGEAA</sequence>
<name>A0A5S5AXJ2_9FIRM</name>
<evidence type="ECO:0000256" key="1">
    <source>
        <dbReference type="ARBA" id="ARBA00023125"/>
    </source>
</evidence>
<keyword evidence="1" id="KW-0238">DNA-binding</keyword>
<dbReference type="Gene3D" id="1.10.260.40">
    <property type="entry name" value="lambda repressor-like DNA-binding domains"/>
    <property type="match status" value="1"/>
</dbReference>
<dbReference type="PANTHER" id="PTHR46797">
    <property type="entry name" value="HTH-TYPE TRANSCRIPTIONAL REGULATOR"/>
    <property type="match status" value="1"/>
</dbReference>
<dbReference type="PANTHER" id="PTHR46797:SF1">
    <property type="entry name" value="METHYLPHOSPHONATE SYNTHASE"/>
    <property type="match status" value="1"/>
</dbReference>
<feature type="domain" description="HTH cro/C1-type" evidence="2">
    <location>
        <begin position="39"/>
        <end position="93"/>
    </location>
</feature>
<dbReference type="RefSeq" id="WP_148866195.1">
    <property type="nucleotide sequence ID" value="NZ_VNHO01000003.1"/>
</dbReference>
<evidence type="ECO:0000259" key="2">
    <source>
        <dbReference type="PROSITE" id="PS50943"/>
    </source>
</evidence>
<dbReference type="PROSITE" id="PS50943">
    <property type="entry name" value="HTH_CROC1"/>
    <property type="match status" value="1"/>
</dbReference>
<proteinExistence type="predicted"/>
<dbReference type="SUPFAM" id="SSF47413">
    <property type="entry name" value="lambda repressor-like DNA-binding domains"/>
    <property type="match status" value="1"/>
</dbReference>
<dbReference type="EMBL" id="VNHO01000003">
    <property type="protein sequence ID" value="TYP58587.1"/>
    <property type="molecule type" value="Genomic_DNA"/>
</dbReference>
<dbReference type="CDD" id="cd00093">
    <property type="entry name" value="HTH_XRE"/>
    <property type="match status" value="1"/>
</dbReference>
<gene>
    <name evidence="3" type="ORF">LZ11_00433</name>
</gene>
<dbReference type="Proteomes" id="UP000322294">
    <property type="component" value="Unassembled WGS sequence"/>
</dbReference>
<dbReference type="Pfam" id="PF01381">
    <property type="entry name" value="HTH_3"/>
    <property type="match status" value="1"/>
</dbReference>
<protein>
    <submittedName>
        <fullName evidence="3">Helix-turn-helix protein</fullName>
    </submittedName>
</protein>
<dbReference type="InterPro" id="IPR010982">
    <property type="entry name" value="Lambda_DNA-bd_dom_sf"/>
</dbReference>
<dbReference type="InterPro" id="IPR050807">
    <property type="entry name" value="TransReg_Diox_bact_type"/>
</dbReference>
<dbReference type="SMART" id="SM00530">
    <property type="entry name" value="HTH_XRE"/>
    <property type="match status" value="1"/>
</dbReference>
<evidence type="ECO:0000313" key="3">
    <source>
        <dbReference type="EMBL" id="TYP58587.1"/>
    </source>
</evidence>
<dbReference type="GO" id="GO:0003700">
    <property type="term" value="F:DNA-binding transcription factor activity"/>
    <property type="evidence" value="ECO:0007669"/>
    <property type="project" value="TreeGrafter"/>
</dbReference>
<evidence type="ECO:0000313" key="4">
    <source>
        <dbReference type="Proteomes" id="UP000322294"/>
    </source>
</evidence>
<comment type="caution">
    <text evidence="3">The sequence shown here is derived from an EMBL/GenBank/DDBJ whole genome shotgun (WGS) entry which is preliminary data.</text>
</comment>
<dbReference type="GO" id="GO:0003677">
    <property type="term" value="F:DNA binding"/>
    <property type="evidence" value="ECO:0007669"/>
    <property type="project" value="UniProtKB-KW"/>
</dbReference>
<organism evidence="3 4">
    <name type="scientific">Thermosediminibacter litoriperuensis</name>
    <dbReference type="NCBI Taxonomy" id="291989"/>
    <lineage>
        <taxon>Bacteria</taxon>
        <taxon>Bacillati</taxon>
        <taxon>Bacillota</taxon>
        <taxon>Clostridia</taxon>
        <taxon>Thermosediminibacterales</taxon>
        <taxon>Thermosediminibacteraceae</taxon>
        <taxon>Thermosediminibacter</taxon>
    </lineage>
</organism>
<reference evidence="3 4" key="1">
    <citation type="submission" date="2019-07" db="EMBL/GenBank/DDBJ databases">
        <title>Genomic Encyclopedia of Type Strains, Phase I: the one thousand microbial genomes (KMG-I) project.</title>
        <authorList>
            <person name="Kyrpides N."/>
        </authorList>
    </citation>
    <scope>NUCLEOTIDE SEQUENCE [LARGE SCALE GENOMIC DNA]</scope>
    <source>
        <strain evidence="3 4">DSM 16647</strain>
    </source>
</reference>
<accession>A0A5S5AXJ2</accession>
<dbReference type="InterPro" id="IPR001387">
    <property type="entry name" value="Cro/C1-type_HTH"/>
</dbReference>
<keyword evidence="4" id="KW-1185">Reference proteome</keyword>